<accession>A0A6I4UIM7</accession>
<dbReference type="EMBL" id="WTYB01000001">
    <property type="protein sequence ID" value="MXP37189.1"/>
    <property type="molecule type" value="Genomic_DNA"/>
</dbReference>
<evidence type="ECO:0000259" key="1">
    <source>
        <dbReference type="Pfam" id="PF14301"/>
    </source>
</evidence>
<organism evidence="3 4">
    <name type="scientific">Erythrobacter ramosus</name>
    <dbReference type="NCBI Taxonomy" id="35811"/>
    <lineage>
        <taxon>Bacteria</taxon>
        <taxon>Pseudomonadati</taxon>
        <taxon>Pseudomonadota</taxon>
        <taxon>Alphaproteobacteria</taxon>
        <taxon>Sphingomonadales</taxon>
        <taxon>Erythrobacteraceae</taxon>
        <taxon>Erythrobacter/Porphyrobacter group</taxon>
        <taxon>Erythrobacter</taxon>
    </lineage>
</organism>
<reference evidence="3 4" key="1">
    <citation type="submission" date="2019-12" db="EMBL/GenBank/DDBJ databases">
        <title>Genomic-based taxomic classification of the family Erythrobacteraceae.</title>
        <authorList>
            <person name="Xu L."/>
        </authorList>
    </citation>
    <scope>NUCLEOTIDE SEQUENCE [LARGE SCALE GENOMIC DNA]</scope>
    <source>
        <strain evidence="3 4">JCM 10282</strain>
    </source>
</reference>
<proteinExistence type="predicted"/>
<name>A0A6I4UIM7_9SPHN</name>
<dbReference type="AlphaFoldDB" id="A0A6I4UIM7"/>
<dbReference type="InterPro" id="IPR025484">
    <property type="entry name" value="DUF4376"/>
</dbReference>
<gene>
    <name evidence="2" type="ORF">FHS52_001129</name>
    <name evidence="3" type="ORF">GRI59_01000</name>
</gene>
<feature type="domain" description="DUF4376" evidence="1">
    <location>
        <begin position="26"/>
        <end position="147"/>
    </location>
</feature>
<dbReference type="RefSeq" id="WP_160759346.1">
    <property type="nucleotide sequence ID" value="NZ_BAAADZ010000002.1"/>
</dbReference>
<evidence type="ECO:0000313" key="3">
    <source>
        <dbReference type="EMBL" id="MXP37189.1"/>
    </source>
</evidence>
<dbReference type="Pfam" id="PF14301">
    <property type="entry name" value="DUF4376"/>
    <property type="match status" value="1"/>
</dbReference>
<dbReference type="Proteomes" id="UP000430021">
    <property type="component" value="Unassembled WGS sequence"/>
</dbReference>
<comment type="caution">
    <text evidence="3">The sequence shown here is derived from an EMBL/GenBank/DDBJ whole genome shotgun (WGS) entry which is preliminary data.</text>
</comment>
<evidence type="ECO:0000313" key="4">
    <source>
        <dbReference type="Proteomes" id="UP000430021"/>
    </source>
</evidence>
<reference evidence="2 5" key="2">
    <citation type="submission" date="2020-08" db="EMBL/GenBank/DDBJ databases">
        <title>Genomic Encyclopedia of Type Strains, Phase IV (KMG-IV): sequencing the most valuable type-strain genomes for metagenomic binning, comparative biology and taxonomic classification.</title>
        <authorList>
            <person name="Goeker M."/>
        </authorList>
    </citation>
    <scope>NUCLEOTIDE SEQUENCE [LARGE SCALE GENOMIC DNA]</scope>
    <source>
        <strain evidence="2 5">DSM 8510</strain>
    </source>
</reference>
<protein>
    <recommendedName>
        <fullName evidence="1">DUF4376 domain-containing protein</fullName>
    </recommendedName>
</protein>
<dbReference type="EMBL" id="JACICE010000001">
    <property type="protein sequence ID" value="MBB3775186.1"/>
    <property type="molecule type" value="Genomic_DNA"/>
</dbReference>
<dbReference type="OrthoDB" id="8481464at2"/>
<keyword evidence="5" id="KW-1185">Reference proteome</keyword>
<evidence type="ECO:0000313" key="5">
    <source>
        <dbReference type="Proteomes" id="UP000548685"/>
    </source>
</evidence>
<sequence length="154" mass="16153">MPTQIIMNCETGDIQEIELAPLTLAEQKQALRERINARRDAAFAAGWTVSGTGTALDGHVLQTRDVEDRTNWLTSQASYSAAVAIGAGAVEDAMFRTAANATITLSYASGLAALLALAGWGKTVMGNSWSLKDAVDAAADQTALDAIDVEAGWP</sequence>
<dbReference type="Proteomes" id="UP000548685">
    <property type="component" value="Unassembled WGS sequence"/>
</dbReference>
<evidence type="ECO:0000313" key="2">
    <source>
        <dbReference type="EMBL" id="MBB3775186.1"/>
    </source>
</evidence>